<evidence type="ECO:0000259" key="1">
    <source>
        <dbReference type="PROSITE" id="PS50013"/>
    </source>
</evidence>
<dbReference type="PROSITE" id="PS50013">
    <property type="entry name" value="CHROMO_2"/>
    <property type="match status" value="1"/>
</dbReference>
<dbReference type="InterPro" id="IPR000953">
    <property type="entry name" value="Chromo/chromo_shadow_dom"/>
</dbReference>
<protein>
    <recommendedName>
        <fullName evidence="1">Chromo domain-containing protein</fullName>
    </recommendedName>
</protein>
<organism evidence="2 3">
    <name type="scientific">Nelumbo nucifera</name>
    <name type="common">Sacred lotus</name>
    <dbReference type="NCBI Taxonomy" id="4432"/>
    <lineage>
        <taxon>Eukaryota</taxon>
        <taxon>Viridiplantae</taxon>
        <taxon>Streptophyta</taxon>
        <taxon>Embryophyta</taxon>
        <taxon>Tracheophyta</taxon>
        <taxon>Spermatophyta</taxon>
        <taxon>Magnoliopsida</taxon>
        <taxon>Proteales</taxon>
        <taxon>Nelumbonaceae</taxon>
        <taxon>Nelumbo</taxon>
    </lineage>
</organism>
<dbReference type="Proteomes" id="UP000607653">
    <property type="component" value="Unassembled WGS sequence"/>
</dbReference>
<dbReference type="InterPro" id="IPR016197">
    <property type="entry name" value="Chromo-like_dom_sf"/>
</dbReference>
<dbReference type="Gene3D" id="2.40.50.40">
    <property type="match status" value="1"/>
</dbReference>
<gene>
    <name evidence="2" type="ORF">HUJ06_024947</name>
</gene>
<dbReference type="AlphaFoldDB" id="A0A822XPE7"/>
<accession>A0A822XPE7</accession>
<reference evidence="2 3" key="1">
    <citation type="journal article" date="2020" name="Mol. Biol. Evol.">
        <title>Distinct Expression and Methylation Patterns for Genes with Different Fates following a Single Whole-Genome Duplication in Flowering Plants.</title>
        <authorList>
            <person name="Shi T."/>
            <person name="Rahmani R.S."/>
            <person name="Gugger P.F."/>
            <person name="Wang M."/>
            <person name="Li H."/>
            <person name="Zhang Y."/>
            <person name="Li Z."/>
            <person name="Wang Q."/>
            <person name="Van de Peer Y."/>
            <person name="Marchal K."/>
            <person name="Chen J."/>
        </authorList>
    </citation>
    <scope>NUCLEOTIDE SEQUENCE [LARGE SCALE GENOMIC DNA]</scope>
    <source>
        <tissue evidence="2">Leaf</tissue>
    </source>
</reference>
<keyword evidence="3" id="KW-1185">Reference proteome</keyword>
<dbReference type="EMBL" id="DUZY01000001">
    <property type="protein sequence ID" value="DAD23484.1"/>
    <property type="molecule type" value="Genomic_DNA"/>
</dbReference>
<sequence length="63" mass="7832">MVTSFDEEAECILTNWTMRRRGVPPYKEYFKWKDLLDSETSWERAKDLWQFEHLIHHYHDEEG</sequence>
<feature type="domain" description="Chromo" evidence="1">
    <location>
        <begin position="7"/>
        <end position="63"/>
    </location>
</feature>
<name>A0A822XPE7_NELNU</name>
<dbReference type="SUPFAM" id="SSF54160">
    <property type="entry name" value="Chromo domain-like"/>
    <property type="match status" value="1"/>
</dbReference>
<evidence type="ECO:0000313" key="2">
    <source>
        <dbReference type="EMBL" id="DAD23484.1"/>
    </source>
</evidence>
<comment type="caution">
    <text evidence="2">The sequence shown here is derived from an EMBL/GenBank/DDBJ whole genome shotgun (WGS) entry which is preliminary data.</text>
</comment>
<evidence type="ECO:0000313" key="3">
    <source>
        <dbReference type="Proteomes" id="UP000607653"/>
    </source>
</evidence>
<proteinExistence type="predicted"/>